<accession>A0A2K3MIZ6</accession>
<dbReference type="InterPro" id="IPR002156">
    <property type="entry name" value="RNaseH_domain"/>
</dbReference>
<dbReference type="GO" id="GO:0003676">
    <property type="term" value="F:nucleic acid binding"/>
    <property type="evidence" value="ECO:0007669"/>
    <property type="project" value="InterPro"/>
</dbReference>
<evidence type="ECO:0000259" key="1">
    <source>
        <dbReference type="Pfam" id="PF13456"/>
    </source>
</evidence>
<dbReference type="PANTHER" id="PTHR47723:SF19">
    <property type="entry name" value="POLYNUCLEOTIDYL TRANSFERASE, RIBONUCLEASE H-LIKE SUPERFAMILY PROTEIN"/>
    <property type="match status" value="1"/>
</dbReference>
<dbReference type="InterPro" id="IPR053151">
    <property type="entry name" value="RNase_H-like"/>
</dbReference>
<dbReference type="InterPro" id="IPR044730">
    <property type="entry name" value="RNase_H-like_dom_plant"/>
</dbReference>
<reference evidence="2 3" key="2">
    <citation type="journal article" date="2017" name="Front. Plant Sci.">
        <title>Gene Classification and Mining of Molecular Markers Useful in Red Clover (Trifolium pratense) Breeding.</title>
        <authorList>
            <person name="Istvanek J."/>
            <person name="Dluhosova J."/>
            <person name="Dluhos P."/>
            <person name="Patkova L."/>
            <person name="Nedelnik J."/>
            <person name="Repkova J."/>
        </authorList>
    </citation>
    <scope>NUCLEOTIDE SEQUENCE [LARGE SCALE GENOMIC DNA]</scope>
    <source>
        <strain evidence="3">cv. Tatra</strain>
        <tissue evidence="2">Young leaves</tissue>
    </source>
</reference>
<name>A0A2K3MIZ6_TRIPR</name>
<dbReference type="CDD" id="cd06222">
    <property type="entry name" value="RNase_H_like"/>
    <property type="match status" value="1"/>
</dbReference>
<dbReference type="InterPro" id="IPR012337">
    <property type="entry name" value="RNaseH-like_sf"/>
</dbReference>
<feature type="domain" description="RNase H type-1" evidence="1">
    <location>
        <begin position="32"/>
        <end position="80"/>
    </location>
</feature>
<dbReference type="GO" id="GO:0004523">
    <property type="term" value="F:RNA-DNA hybrid ribonuclease activity"/>
    <property type="evidence" value="ECO:0007669"/>
    <property type="project" value="InterPro"/>
</dbReference>
<protein>
    <submittedName>
        <fullName evidence="2">Ribonuclease H</fullName>
    </submittedName>
</protein>
<evidence type="ECO:0000313" key="3">
    <source>
        <dbReference type="Proteomes" id="UP000236291"/>
    </source>
</evidence>
<evidence type="ECO:0000313" key="2">
    <source>
        <dbReference type="EMBL" id="PNX90734.1"/>
    </source>
</evidence>
<dbReference type="Pfam" id="PF13456">
    <property type="entry name" value="RVT_3"/>
    <property type="match status" value="1"/>
</dbReference>
<gene>
    <name evidence="2" type="ORF">L195_g046859</name>
</gene>
<dbReference type="SUPFAM" id="SSF53098">
    <property type="entry name" value="Ribonuclease H-like"/>
    <property type="match status" value="1"/>
</dbReference>
<comment type="caution">
    <text evidence="2">The sequence shown here is derived from an EMBL/GenBank/DDBJ whole genome shotgun (WGS) entry which is preliminary data.</text>
</comment>
<dbReference type="Proteomes" id="UP000236291">
    <property type="component" value="Unassembled WGS sequence"/>
</dbReference>
<organism evidence="2 3">
    <name type="scientific">Trifolium pratense</name>
    <name type="common">Red clover</name>
    <dbReference type="NCBI Taxonomy" id="57577"/>
    <lineage>
        <taxon>Eukaryota</taxon>
        <taxon>Viridiplantae</taxon>
        <taxon>Streptophyta</taxon>
        <taxon>Embryophyta</taxon>
        <taxon>Tracheophyta</taxon>
        <taxon>Spermatophyta</taxon>
        <taxon>Magnoliopsida</taxon>
        <taxon>eudicotyledons</taxon>
        <taxon>Gunneridae</taxon>
        <taxon>Pentapetalae</taxon>
        <taxon>rosids</taxon>
        <taxon>fabids</taxon>
        <taxon>Fabales</taxon>
        <taxon>Fabaceae</taxon>
        <taxon>Papilionoideae</taxon>
        <taxon>50 kb inversion clade</taxon>
        <taxon>NPAAA clade</taxon>
        <taxon>Hologalegina</taxon>
        <taxon>IRL clade</taxon>
        <taxon>Trifolieae</taxon>
        <taxon>Trifolium</taxon>
    </lineage>
</organism>
<proteinExistence type="predicted"/>
<dbReference type="AlphaFoldDB" id="A0A2K3MIZ6"/>
<dbReference type="EMBL" id="ASHM01063817">
    <property type="protein sequence ID" value="PNX90734.1"/>
    <property type="molecule type" value="Genomic_DNA"/>
</dbReference>
<sequence length="84" mass="9635">MGFRQQNPEENRERQRTMVRWQRPAEGRMCINTDGAVQNNGRVAVSGGVLRNHHGIWICGFLHFIGGESDAFNAEFWGVLEFDE</sequence>
<reference evidence="2 3" key="1">
    <citation type="journal article" date="2014" name="Am. J. Bot.">
        <title>Genome assembly and annotation for red clover (Trifolium pratense; Fabaceae).</title>
        <authorList>
            <person name="Istvanek J."/>
            <person name="Jaros M."/>
            <person name="Krenek A."/>
            <person name="Repkova J."/>
        </authorList>
    </citation>
    <scope>NUCLEOTIDE SEQUENCE [LARGE SCALE GENOMIC DNA]</scope>
    <source>
        <strain evidence="3">cv. Tatra</strain>
        <tissue evidence="2">Young leaves</tissue>
    </source>
</reference>
<dbReference type="PANTHER" id="PTHR47723">
    <property type="entry name" value="OS05G0353850 PROTEIN"/>
    <property type="match status" value="1"/>
</dbReference>